<comment type="caution">
    <text evidence="7">The sequence shown here is derived from an EMBL/GenBank/DDBJ whole genome shotgun (WGS) entry which is preliminary data.</text>
</comment>
<evidence type="ECO:0000259" key="6">
    <source>
        <dbReference type="Pfam" id="PF08281"/>
    </source>
</evidence>
<dbReference type="CDD" id="cd06171">
    <property type="entry name" value="Sigma70_r4"/>
    <property type="match status" value="1"/>
</dbReference>
<keyword evidence="2" id="KW-0805">Transcription regulation</keyword>
<dbReference type="PANTHER" id="PTHR43133:SF46">
    <property type="entry name" value="RNA POLYMERASE SIGMA-70 FACTOR ECF SUBFAMILY"/>
    <property type="match status" value="1"/>
</dbReference>
<dbReference type="Pfam" id="PF08281">
    <property type="entry name" value="Sigma70_r4_2"/>
    <property type="match status" value="1"/>
</dbReference>
<protein>
    <submittedName>
        <fullName evidence="7">RNA polymerase sigma factor</fullName>
    </submittedName>
</protein>
<dbReference type="SUPFAM" id="SSF88659">
    <property type="entry name" value="Sigma3 and sigma4 domains of RNA polymerase sigma factors"/>
    <property type="match status" value="1"/>
</dbReference>
<keyword evidence="3" id="KW-0731">Sigma factor</keyword>
<keyword evidence="8" id="KW-1185">Reference proteome</keyword>
<reference evidence="7 8" key="1">
    <citation type="submission" date="2024-09" db="EMBL/GenBank/DDBJ databases">
        <authorList>
            <person name="Sun Q."/>
            <person name="Mori K."/>
        </authorList>
    </citation>
    <scope>NUCLEOTIDE SEQUENCE [LARGE SCALE GENOMIC DNA]</scope>
    <source>
        <strain evidence="7 8">CECT 7682</strain>
    </source>
</reference>
<evidence type="ECO:0000313" key="7">
    <source>
        <dbReference type="EMBL" id="MFB9211475.1"/>
    </source>
</evidence>
<gene>
    <name evidence="7" type="ORF">ACFFUR_06645</name>
</gene>
<dbReference type="InterPro" id="IPR013325">
    <property type="entry name" value="RNA_pol_sigma_r2"/>
</dbReference>
<evidence type="ECO:0000256" key="4">
    <source>
        <dbReference type="ARBA" id="ARBA00023163"/>
    </source>
</evidence>
<dbReference type="InterPro" id="IPR036388">
    <property type="entry name" value="WH-like_DNA-bd_sf"/>
</dbReference>
<dbReference type="InterPro" id="IPR013249">
    <property type="entry name" value="RNA_pol_sigma70_r4_t2"/>
</dbReference>
<organism evidence="7 8">
    <name type="scientific">Echinicola jeungdonensis</name>
    <dbReference type="NCBI Taxonomy" id="709343"/>
    <lineage>
        <taxon>Bacteria</taxon>
        <taxon>Pseudomonadati</taxon>
        <taxon>Bacteroidota</taxon>
        <taxon>Cytophagia</taxon>
        <taxon>Cytophagales</taxon>
        <taxon>Cyclobacteriaceae</taxon>
        <taxon>Echinicola</taxon>
    </lineage>
</organism>
<name>A0ABV5J5N6_9BACT</name>
<evidence type="ECO:0000259" key="5">
    <source>
        <dbReference type="Pfam" id="PF04542"/>
    </source>
</evidence>
<dbReference type="InterPro" id="IPR039425">
    <property type="entry name" value="RNA_pol_sigma-70-like"/>
</dbReference>
<evidence type="ECO:0000256" key="2">
    <source>
        <dbReference type="ARBA" id="ARBA00023015"/>
    </source>
</evidence>
<dbReference type="InterPro" id="IPR007627">
    <property type="entry name" value="RNA_pol_sigma70_r2"/>
</dbReference>
<dbReference type="Gene3D" id="1.10.1740.10">
    <property type="match status" value="1"/>
</dbReference>
<dbReference type="RefSeq" id="WP_290247746.1">
    <property type="nucleotide sequence ID" value="NZ_JAUFQT010000001.1"/>
</dbReference>
<dbReference type="NCBIfam" id="TIGR02937">
    <property type="entry name" value="sigma70-ECF"/>
    <property type="match status" value="1"/>
</dbReference>
<keyword evidence="4" id="KW-0804">Transcription</keyword>
<dbReference type="EMBL" id="JBHMEW010000049">
    <property type="protein sequence ID" value="MFB9211475.1"/>
    <property type="molecule type" value="Genomic_DNA"/>
</dbReference>
<evidence type="ECO:0000256" key="1">
    <source>
        <dbReference type="ARBA" id="ARBA00010641"/>
    </source>
</evidence>
<sequence>MNYETLNDAQLWKMIASDDRGAFGYCFKVYSKDLFKYGQKFTGSREVIEDVIQDVYLGIWNKRKTTQISSSLKFYLFTAFRREIIRRLSSFRKQESIDQFSSALLKESSYLDGVVKKQFINESNEKLHKAINLLTERQREAVYLRYFVELNYDEIAELMNVQIPSLYNLIFKSIKVLKDSMTEKVQSKTK</sequence>
<comment type="similarity">
    <text evidence="1">Belongs to the sigma-70 factor family. ECF subfamily.</text>
</comment>
<dbReference type="Pfam" id="PF04542">
    <property type="entry name" value="Sigma70_r2"/>
    <property type="match status" value="1"/>
</dbReference>
<dbReference type="InterPro" id="IPR013324">
    <property type="entry name" value="RNA_pol_sigma_r3/r4-like"/>
</dbReference>
<proteinExistence type="inferred from homology"/>
<dbReference type="Proteomes" id="UP001589654">
    <property type="component" value="Unassembled WGS sequence"/>
</dbReference>
<dbReference type="InterPro" id="IPR014284">
    <property type="entry name" value="RNA_pol_sigma-70_dom"/>
</dbReference>
<feature type="domain" description="RNA polymerase sigma factor 70 region 4 type 2" evidence="6">
    <location>
        <begin position="125"/>
        <end position="174"/>
    </location>
</feature>
<dbReference type="Gene3D" id="1.10.10.10">
    <property type="entry name" value="Winged helix-like DNA-binding domain superfamily/Winged helix DNA-binding domain"/>
    <property type="match status" value="1"/>
</dbReference>
<accession>A0ABV5J5N6</accession>
<evidence type="ECO:0000313" key="8">
    <source>
        <dbReference type="Proteomes" id="UP001589654"/>
    </source>
</evidence>
<dbReference type="PANTHER" id="PTHR43133">
    <property type="entry name" value="RNA POLYMERASE ECF-TYPE SIGMA FACTO"/>
    <property type="match status" value="1"/>
</dbReference>
<evidence type="ECO:0000256" key="3">
    <source>
        <dbReference type="ARBA" id="ARBA00023082"/>
    </source>
</evidence>
<dbReference type="SUPFAM" id="SSF88946">
    <property type="entry name" value="Sigma2 domain of RNA polymerase sigma factors"/>
    <property type="match status" value="1"/>
</dbReference>
<feature type="domain" description="RNA polymerase sigma-70 region 2" evidence="5">
    <location>
        <begin position="28"/>
        <end position="90"/>
    </location>
</feature>